<dbReference type="FunCoup" id="A0A152A8B0">
    <property type="interactions" value="325"/>
</dbReference>
<dbReference type="PANTHER" id="PTHR21506">
    <property type="entry name" value="COMPONENT OF OLIGOMERIC GOLGI COMPLEX 6"/>
    <property type="match status" value="1"/>
</dbReference>
<evidence type="ECO:0000256" key="5">
    <source>
        <dbReference type="ARBA" id="ARBA00022927"/>
    </source>
</evidence>
<dbReference type="OrthoDB" id="272987at2759"/>
<evidence type="ECO:0000256" key="1">
    <source>
        <dbReference type="ARBA" id="ARBA00004395"/>
    </source>
</evidence>
<organism evidence="12 13">
    <name type="scientific">Tieghemostelium lacteum</name>
    <name type="common">Slime mold</name>
    <name type="synonym">Dictyostelium lacteum</name>
    <dbReference type="NCBI Taxonomy" id="361077"/>
    <lineage>
        <taxon>Eukaryota</taxon>
        <taxon>Amoebozoa</taxon>
        <taxon>Evosea</taxon>
        <taxon>Eumycetozoa</taxon>
        <taxon>Dictyostelia</taxon>
        <taxon>Dictyosteliales</taxon>
        <taxon>Raperosteliaceae</taxon>
        <taxon>Tieghemostelium</taxon>
    </lineage>
</organism>
<evidence type="ECO:0000259" key="10">
    <source>
        <dbReference type="Pfam" id="PF06419"/>
    </source>
</evidence>
<evidence type="ECO:0000256" key="9">
    <source>
        <dbReference type="RuleBase" id="RU365075"/>
    </source>
</evidence>
<feature type="domain" description="Conserved oligomeric complex COG6 N-terminal" evidence="10">
    <location>
        <begin position="29"/>
        <end position="141"/>
    </location>
</feature>
<dbReference type="GO" id="GO:0017119">
    <property type="term" value="C:Golgi transport complex"/>
    <property type="evidence" value="ECO:0007669"/>
    <property type="project" value="UniProtKB-UniRule"/>
</dbReference>
<comment type="subunit">
    <text evidence="9">Component of the conserved oligomeric Golgi complex.</text>
</comment>
<evidence type="ECO:0000256" key="7">
    <source>
        <dbReference type="ARBA" id="ARBA00023136"/>
    </source>
</evidence>
<evidence type="ECO:0000256" key="3">
    <source>
        <dbReference type="ARBA" id="ARBA00020973"/>
    </source>
</evidence>
<name>A0A152A8B0_TIELA</name>
<comment type="similarity">
    <text evidence="2 9">Belongs to the COG6 family.</text>
</comment>
<dbReference type="InterPro" id="IPR010490">
    <property type="entry name" value="COG6"/>
</dbReference>
<dbReference type="AlphaFoldDB" id="A0A152A8B0"/>
<evidence type="ECO:0000256" key="4">
    <source>
        <dbReference type="ARBA" id="ARBA00022448"/>
    </source>
</evidence>
<reference evidence="12 13" key="1">
    <citation type="submission" date="2015-12" db="EMBL/GenBank/DDBJ databases">
        <title>Dictyostelia acquired genes for synthesis and detection of signals that induce cell-type specialization by lateral gene transfer from prokaryotes.</title>
        <authorList>
            <person name="Gloeckner G."/>
            <person name="Schaap P."/>
        </authorList>
    </citation>
    <scope>NUCLEOTIDE SEQUENCE [LARGE SCALE GENOMIC DNA]</scope>
    <source>
        <strain evidence="12 13">TK</strain>
    </source>
</reference>
<keyword evidence="4 9" id="KW-0813">Transport</keyword>
<dbReference type="Pfam" id="PF06419">
    <property type="entry name" value="COG6_N"/>
    <property type="match status" value="1"/>
</dbReference>
<dbReference type="GO" id="GO:0015031">
    <property type="term" value="P:protein transport"/>
    <property type="evidence" value="ECO:0007669"/>
    <property type="project" value="UniProtKB-KW"/>
</dbReference>
<feature type="domain" description="Conserved Oligomeric Golgi complex subunit 6 C-terminal" evidence="11">
    <location>
        <begin position="176"/>
        <end position="644"/>
    </location>
</feature>
<dbReference type="SMART" id="SM01087">
    <property type="entry name" value="COG6"/>
    <property type="match status" value="1"/>
</dbReference>
<dbReference type="GO" id="GO:0000139">
    <property type="term" value="C:Golgi membrane"/>
    <property type="evidence" value="ECO:0007669"/>
    <property type="project" value="UniProtKB-SubCell"/>
</dbReference>
<evidence type="ECO:0000259" key="11">
    <source>
        <dbReference type="Pfam" id="PF20653"/>
    </source>
</evidence>
<evidence type="ECO:0000313" key="13">
    <source>
        <dbReference type="Proteomes" id="UP000076078"/>
    </source>
</evidence>
<dbReference type="InterPro" id="IPR048369">
    <property type="entry name" value="COG6_C"/>
</dbReference>
<comment type="subcellular location">
    <subcellularLocation>
        <location evidence="1 9">Golgi apparatus membrane</location>
        <topology evidence="1 9">Peripheral membrane protein</topology>
    </subcellularLocation>
</comment>
<dbReference type="STRING" id="361077.A0A152A8B0"/>
<dbReference type="Pfam" id="PF20653">
    <property type="entry name" value="COG6_C"/>
    <property type="match status" value="1"/>
</dbReference>
<sequence length="645" mass="74422">MNVTLQRKIQKVLETKLDSKELSESLNDLSGFYTENSIASRRNLRNDIERRYLDINKQFYQQFEMLNKSIEELVDDFNEIKSSCNDICQHLSSTSKGSLELLSKSQVLSNELKEIDHQDIMIKDFHDKFILSEETLESLHQKKEIDQQFYQTLERLSEIQKQCKINLQNNQYLKSTYEILQQINDHQEKAYRKLYSWILEEFKNTLSKELPEISPKGPLPTALKALDLRPRLLKLCLHDISEYRYKTISNGFITALSLGGPNGVPRPIEINAHDPLRYLGDMLAWIHQSLASEYELLSLLLKDITTKVPLSDDIKEDEPDTEKIEPIFKVLNSTFESVNRPLSIRLDHILQSKPSIVVIYKIISVLDFYSRITKQITKNNESKVTAIIQSLKSKCLSLFFQMIKDQFDRLERQPTLPTSDLTPTFEIKDSVVKLNELIQTFNSSLIPVEEREREYTPVFTSIVQKLINLSTLSASASKLPLISISVFMINCLHSIEEILLKYSDFTKQNLELISAQLEVHIETLVDEQTSQILEQMGIGSKIRILTYADPKVPLSQLSGMDRQSIVQSIRQFDQSLEQSFGSLVMTDCDRLVNNKLKSTTKRSVSNLISTAYSSLYSAIQDPFNQYEDPISLFQYKPDQIKTMLL</sequence>
<dbReference type="EMBL" id="LODT01000004">
    <property type="protein sequence ID" value="KYR02365.1"/>
    <property type="molecule type" value="Genomic_DNA"/>
</dbReference>
<dbReference type="PANTHER" id="PTHR21506:SF0">
    <property type="entry name" value="CONSERVED OLIGOMERIC GOLGI COMPLEX SUBUNIT 6"/>
    <property type="match status" value="1"/>
</dbReference>
<dbReference type="Proteomes" id="UP000076078">
    <property type="component" value="Unassembled WGS sequence"/>
</dbReference>
<comment type="function">
    <text evidence="9">Required for normal Golgi function.</text>
</comment>
<evidence type="ECO:0000256" key="2">
    <source>
        <dbReference type="ARBA" id="ARBA00011023"/>
    </source>
</evidence>
<gene>
    <name evidence="12" type="ORF">DLAC_01198</name>
</gene>
<dbReference type="GO" id="GO:0006891">
    <property type="term" value="P:intra-Golgi vesicle-mediated transport"/>
    <property type="evidence" value="ECO:0007669"/>
    <property type="project" value="UniProtKB-UniRule"/>
</dbReference>
<keyword evidence="7 9" id="KW-0472">Membrane</keyword>
<keyword evidence="5 9" id="KW-0653">Protein transport</keyword>
<protein>
    <recommendedName>
        <fullName evidence="3 9">Conserved oligomeric Golgi complex subunit 6</fullName>
        <shortName evidence="9">COG complex subunit 6</shortName>
    </recommendedName>
    <alternativeName>
        <fullName evidence="8 9">Component of oligomeric Golgi complex 6</fullName>
    </alternativeName>
</protein>
<comment type="caution">
    <text evidence="12">The sequence shown here is derived from an EMBL/GenBank/DDBJ whole genome shotgun (WGS) entry which is preliminary data.</text>
</comment>
<proteinExistence type="inferred from homology"/>
<evidence type="ECO:0000313" key="12">
    <source>
        <dbReference type="EMBL" id="KYR02365.1"/>
    </source>
</evidence>
<keyword evidence="6 9" id="KW-0333">Golgi apparatus</keyword>
<accession>A0A152A8B0</accession>
<evidence type="ECO:0000256" key="6">
    <source>
        <dbReference type="ARBA" id="ARBA00023034"/>
    </source>
</evidence>
<keyword evidence="13" id="KW-1185">Reference proteome</keyword>
<evidence type="ECO:0000256" key="8">
    <source>
        <dbReference type="ARBA" id="ARBA00031348"/>
    </source>
</evidence>
<dbReference type="InParanoid" id="A0A152A8B0"/>
<dbReference type="InterPro" id="IPR048368">
    <property type="entry name" value="COG6_N"/>
</dbReference>
<dbReference type="OMA" id="HSCLDFF"/>